<evidence type="ECO:0000313" key="3">
    <source>
        <dbReference type="EMBL" id="TPW29323.1"/>
    </source>
</evidence>
<dbReference type="AlphaFoldDB" id="A0A506U4M1"/>
<feature type="signal peptide" evidence="2">
    <location>
        <begin position="1"/>
        <end position="23"/>
    </location>
</feature>
<feature type="region of interest" description="Disordered" evidence="1">
    <location>
        <begin position="88"/>
        <end position="116"/>
    </location>
</feature>
<proteinExistence type="predicted"/>
<evidence type="ECO:0000313" key="4">
    <source>
        <dbReference type="Proteomes" id="UP000320314"/>
    </source>
</evidence>
<dbReference type="Proteomes" id="UP000320314">
    <property type="component" value="Unassembled WGS sequence"/>
</dbReference>
<evidence type="ECO:0008006" key="5">
    <source>
        <dbReference type="Google" id="ProtNLM"/>
    </source>
</evidence>
<dbReference type="OrthoDB" id="7917361at2"/>
<keyword evidence="4" id="KW-1185">Reference proteome</keyword>
<name>A0A506U4M1_9HYPH</name>
<dbReference type="RefSeq" id="WP_141166497.1">
    <property type="nucleotide sequence ID" value="NZ_VHLH01000012.1"/>
</dbReference>
<protein>
    <recommendedName>
        <fullName evidence="5">PepSY domain-containing protein</fullName>
    </recommendedName>
</protein>
<evidence type="ECO:0000256" key="2">
    <source>
        <dbReference type="SAM" id="SignalP"/>
    </source>
</evidence>
<gene>
    <name evidence="3" type="ORF">FJU11_07900</name>
</gene>
<dbReference type="EMBL" id="VHLH01000012">
    <property type="protein sequence ID" value="TPW29323.1"/>
    <property type="molecule type" value="Genomic_DNA"/>
</dbReference>
<feature type="chain" id="PRO_5021226116" description="PepSY domain-containing protein" evidence="2">
    <location>
        <begin position="24"/>
        <end position="116"/>
    </location>
</feature>
<comment type="caution">
    <text evidence="3">The sequence shown here is derived from an EMBL/GenBank/DDBJ whole genome shotgun (WGS) entry which is preliminary data.</text>
</comment>
<keyword evidence="2" id="KW-0732">Signal</keyword>
<evidence type="ECO:0000256" key="1">
    <source>
        <dbReference type="SAM" id="MobiDB-lite"/>
    </source>
</evidence>
<accession>A0A506U4M1</accession>
<organism evidence="3 4">
    <name type="scientific">Pararhizobium mangrovi</name>
    <dbReference type="NCBI Taxonomy" id="2590452"/>
    <lineage>
        <taxon>Bacteria</taxon>
        <taxon>Pseudomonadati</taxon>
        <taxon>Pseudomonadota</taxon>
        <taxon>Alphaproteobacteria</taxon>
        <taxon>Hyphomicrobiales</taxon>
        <taxon>Rhizobiaceae</taxon>
        <taxon>Rhizobium/Agrobacterium group</taxon>
        <taxon>Pararhizobium</taxon>
    </lineage>
</organism>
<reference evidence="3 4" key="1">
    <citation type="submission" date="2019-06" db="EMBL/GenBank/DDBJ databases">
        <authorList>
            <person name="Li M."/>
        </authorList>
    </citation>
    <scope>NUCLEOTIDE SEQUENCE [LARGE SCALE GENOMIC DNA]</scope>
    <source>
        <strain evidence="3 4">BGMRC6574</strain>
    </source>
</reference>
<sequence>MNMKKIVLAGTAIACLAAGPALAQSNGDSGSNNGGKAMSKADMVASQDKILKMLDKAGYSDSKVMDAAYMVQTTTPDGEQVIMMVDTSGRVLGARPQSGQSNDGQSKSDDSDGSSN</sequence>